<evidence type="ECO:0000313" key="3">
    <source>
        <dbReference type="Proteomes" id="UP000034849"/>
    </source>
</evidence>
<reference evidence="2 3" key="1">
    <citation type="journal article" date="2015" name="Nature">
        <title>rRNA introns, odd ribosomes, and small enigmatic genomes across a large radiation of phyla.</title>
        <authorList>
            <person name="Brown C.T."/>
            <person name="Hug L.A."/>
            <person name="Thomas B.C."/>
            <person name="Sharon I."/>
            <person name="Castelle C.J."/>
            <person name="Singh A."/>
            <person name="Wilkins M.J."/>
            <person name="Williams K.H."/>
            <person name="Banfield J.F."/>
        </authorList>
    </citation>
    <scope>NUCLEOTIDE SEQUENCE [LARGE SCALE GENOMIC DNA]</scope>
</reference>
<protein>
    <submittedName>
        <fullName evidence="2">Uncharacterized protein</fullName>
    </submittedName>
</protein>
<comment type="caution">
    <text evidence="2">The sequence shown here is derived from an EMBL/GenBank/DDBJ whole genome shotgun (WGS) entry which is preliminary data.</text>
</comment>
<feature type="compositionally biased region" description="Basic and acidic residues" evidence="1">
    <location>
        <begin position="64"/>
        <end position="94"/>
    </location>
</feature>
<accession>A0A0G0GD97</accession>
<dbReference type="Proteomes" id="UP000034849">
    <property type="component" value="Unassembled WGS sequence"/>
</dbReference>
<gene>
    <name evidence="2" type="ORF">US42_C0003G0034</name>
</gene>
<dbReference type="EMBL" id="LBSX01000003">
    <property type="protein sequence ID" value="KKQ27977.1"/>
    <property type="molecule type" value="Genomic_DNA"/>
</dbReference>
<dbReference type="STRING" id="1619046.US42_C0003G0034"/>
<proteinExistence type="predicted"/>
<evidence type="ECO:0000256" key="1">
    <source>
        <dbReference type="SAM" id="MobiDB-lite"/>
    </source>
</evidence>
<evidence type="ECO:0000313" key="2">
    <source>
        <dbReference type="EMBL" id="KKQ27977.1"/>
    </source>
</evidence>
<dbReference type="AlphaFoldDB" id="A0A0G0GD97"/>
<feature type="region of interest" description="Disordered" evidence="1">
    <location>
        <begin position="61"/>
        <end position="94"/>
    </location>
</feature>
<name>A0A0G0GD97_9BACT</name>
<sequence>MGEGFRKFIRDAGKIGLVLGALHGSPDKAEAKPIVPPENNRLAEIIDGDKKVAERDPALIPADVMEHYREHSKDDDTDARDDGGDEAYRPEKRK</sequence>
<organism evidence="2 3">
    <name type="scientific">Candidatus Magasanikbacteria bacterium GW2011_GWC2_37_14</name>
    <dbReference type="NCBI Taxonomy" id="1619046"/>
    <lineage>
        <taxon>Bacteria</taxon>
        <taxon>Candidatus Magasanikiibacteriota</taxon>
    </lineage>
</organism>